<accession>A0ABS7APA9</accession>
<reference evidence="1 2" key="1">
    <citation type="submission" date="2021-07" db="EMBL/GenBank/DDBJ databases">
        <title>Clostridium weizhouense sp. nov., an anaerobic bacterium isolated from activated sludge of Petroleum wastewater.</title>
        <authorList>
            <person name="Li Q."/>
        </authorList>
    </citation>
    <scope>NUCLEOTIDE SEQUENCE [LARGE SCALE GENOMIC DNA]</scope>
    <source>
        <strain evidence="1 2">YB-6</strain>
    </source>
</reference>
<proteinExistence type="predicted"/>
<gene>
    <name evidence="1" type="ORF">KYD98_05385</name>
</gene>
<evidence type="ECO:0000313" key="1">
    <source>
        <dbReference type="EMBL" id="MBW6409516.1"/>
    </source>
</evidence>
<dbReference type="EMBL" id="JAHXPT010000003">
    <property type="protein sequence ID" value="MBW6409516.1"/>
    <property type="molecule type" value="Genomic_DNA"/>
</dbReference>
<dbReference type="InterPro" id="IPR027972">
    <property type="entry name" value="DUF4489"/>
</dbReference>
<dbReference type="Proteomes" id="UP001519921">
    <property type="component" value="Unassembled WGS sequence"/>
</dbReference>
<keyword evidence="2" id="KW-1185">Reference proteome</keyword>
<organism evidence="1 2">
    <name type="scientific">Clostridium weizhouense</name>
    <dbReference type="NCBI Taxonomy" id="2859781"/>
    <lineage>
        <taxon>Bacteria</taxon>
        <taxon>Bacillati</taxon>
        <taxon>Bacillota</taxon>
        <taxon>Clostridia</taxon>
        <taxon>Eubacteriales</taxon>
        <taxon>Clostridiaceae</taxon>
        <taxon>Clostridium</taxon>
    </lineage>
</organism>
<dbReference type="RefSeq" id="WP_219778572.1">
    <property type="nucleotide sequence ID" value="NZ_JAHXPT010000003.1"/>
</dbReference>
<dbReference type="Pfam" id="PF14879">
    <property type="entry name" value="DUF4489"/>
    <property type="match status" value="1"/>
</dbReference>
<comment type="caution">
    <text evidence="1">The sequence shown here is derived from an EMBL/GenBank/DDBJ whole genome shotgun (WGS) entry which is preliminary data.</text>
</comment>
<protein>
    <submittedName>
        <fullName evidence="1">DUF4489 domain-containing protein</fullName>
    </submittedName>
</protein>
<name>A0ABS7APA9_9CLOT</name>
<sequence>MKPLYCGANQNRNAQTRTAEERNFERYLQEVSAQACSNQNVQRTCRVKREERNNVILKANTGGVGPLPVLTTQLINDLPVASVTIDTSKLKDPSVLLTFTSQINMTAELNVNLVFTVKKYVENGSEQLVGGSWVFSSIAEIFEAETFAFQFYDGHANPGKFTYTVQVSSNSFVGVAAGLSITNATLSVLAVDEN</sequence>
<evidence type="ECO:0000313" key="2">
    <source>
        <dbReference type="Proteomes" id="UP001519921"/>
    </source>
</evidence>